<reference evidence="13 14" key="1">
    <citation type="submission" date="2018-03" db="EMBL/GenBank/DDBJ databases">
        <title>Whole genome sequencing of Histamine producing bacteria.</title>
        <authorList>
            <person name="Butler K."/>
        </authorList>
    </citation>
    <scope>NUCLEOTIDE SEQUENCE [LARGE SCALE GENOMIC DNA]</scope>
    <source>
        <strain evidence="13 14">DSM 23343</strain>
    </source>
</reference>
<dbReference type="Gene3D" id="3.30.420.380">
    <property type="match status" value="1"/>
</dbReference>
<dbReference type="GO" id="GO:0015627">
    <property type="term" value="C:type II protein secretion system complex"/>
    <property type="evidence" value="ECO:0007669"/>
    <property type="project" value="InterPro"/>
</dbReference>
<keyword evidence="3 10" id="KW-0813">Transport</keyword>
<dbReference type="AlphaFoldDB" id="A0A2T3HYN1"/>
<comment type="similarity">
    <text evidence="2 10">Belongs to the GSP L family.</text>
</comment>
<dbReference type="Pfam" id="PF12693">
    <property type="entry name" value="GspL_C"/>
    <property type="match status" value="1"/>
</dbReference>
<evidence type="ECO:0000256" key="4">
    <source>
        <dbReference type="ARBA" id="ARBA00022475"/>
    </source>
</evidence>
<evidence type="ECO:0000313" key="14">
    <source>
        <dbReference type="Proteomes" id="UP000241858"/>
    </source>
</evidence>
<evidence type="ECO:0000313" key="13">
    <source>
        <dbReference type="EMBL" id="PSU05297.1"/>
    </source>
</evidence>
<accession>A0A2T3HYN1</accession>
<comment type="subcellular location">
    <subcellularLocation>
        <location evidence="1">Cell inner membrane</location>
        <topology evidence="1">Single-pass membrane protein</topology>
    </subcellularLocation>
</comment>
<feature type="domain" description="GspL cytoplasmic actin-ATPase-like" evidence="11">
    <location>
        <begin position="9"/>
        <end position="187"/>
    </location>
</feature>
<feature type="domain" description="GspL periplasmic" evidence="12">
    <location>
        <begin position="283"/>
        <end position="442"/>
    </location>
</feature>
<dbReference type="InterPro" id="IPR007812">
    <property type="entry name" value="T2SS_protein-GspL"/>
</dbReference>
<keyword evidence="7 10" id="KW-0653">Protein transport</keyword>
<dbReference type="GO" id="GO:0009276">
    <property type="term" value="C:Gram-negative-bacterium-type cell wall"/>
    <property type="evidence" value="ECO:0007669"/>
    <property type="project" value="InterPro"/>
</dbReference>
<dbReference type="Gene3D" id="3.30.1360.100">
    <property type="entry name" value="General secretion pathway protein M, EpsM"/>
    <property type="match status" value="1"/>
</dbReference>
<evidence type="ECO:0000256" key="5">
    <source>
        <dbReference type="ARBA" id="ARBA00022519"/>
    </source>
</evidence>
<evidence type="ECO:0000256" key="3">
    <source>
        <dbReference type="ARBA" id="ARBA00022448"/>
    </source>
</evidence>
<evidence type="ECO:0000256" key="9">
    <source>
        <dbReference type="ARBA" id="ARBA00023136"/>
    </source>
</evidence>
<evidence type="ECO:0000256" key="8">
    <source>
        <dbReference type="ARBA" id="ARBA00022989"/>
    </source>
</evidence>
<dbReference type="GO" id="GO:0015628">
    <property type="term" value="P:protein secretion by the type II secretion system"/>
    <property type="evidence" value="ECO:0007669"/>
    <property type="project" value="InterPro"/>
</dbReference>
<evidence type="ECO:0000256" key="7">
    <source>
        <dbReference type="ARBA" id="ARBA00022927"/>
    </source>
</evidence>
<evidence type="ECO:0000256" key="10">
    <source>
        <dbReference type="PIRNR" id="PIRNR015761"/>
    </source>
</evidence>
<name>A0A2T3HYN1_9GAMM</name>
<dbReference type="CDD" id="cd24017">
    <property type="entry name" value="ASKHA_T2SSL_N"/>
    <property type="match status" value="1"/>
</dbReference>
<dbReference type="EMBL" id="PYLY01000014">
    <property type="protein sequence ID" value="PSU05297.1"/>
    <property type="molecule type" value="Genomic_DNA"/>
</dbReference>
<keyword evidence="6" id="KW-0812">Transmembrane</keyword>
<dbReference type="InterPro" id="IPR025691">
    <property type="entry name" value="GspL_pp_dom"/>
</dbReference>
<dbReference type="GO" id="GO:0005886">
    <property type="term" value="C:plasma membrane"/>
    <property type="evidence" value="ECO:0007669"/>
    <property type="project" value="UniProtKB-SubCell"/>
</dbReference>
<evidence type="ECO:0000256" key="2">
    <source>
        <dbReference type="ARBA" id="ARBA00005318"/>
    </source>
</evidence>
<evidence type="ECO:0000256" key="6">
    <source>
        <dbReference type="ARBA" id="ARBA00022692"/>
    </source>
</evidence>
<sequence length="443" mass="48708">MEESVSEFLTIRLSSRPGMPVQWLVWSPLQNEVIASGQLADINQLSELTEYAAARPVYGLVPTSEMLLTQVAIPAGSSRQLTAVLPYLLEEELAQDVDSLHVQLLKRDNDIATVAIIEHHKIAMWLAAFADCGIELKKLIPDCLCLPLFNDGYSAAEIDGQWLIRQSEAMGVCADSSWLAAWVTAQKAPIIVDTVDDSADDEGDDITPETEAARLTEEVESIVAATASLAQVTIHHYTPAPVNIPGHWQPQTPELVMQLLAIGAAESKATLLSGPYKPQAAWRKHLQPWRKVAIAAAVVLVALIGEQVLTTQRLEQQANAYRAESERIFRQVLPQFKRIPSQSYLKNQMNAALKSLGGHGEQNGMLMWLSELKPALIKVPSIKIVNLKYDQTRGELRLQATAAGFQDFEQLRSALSVQFEVDQGQLTKADNLVSGAVVLRRKA</sequence>
<dbReference type="SUPFAM" id="SSF53067">
    <property type="entry name" value="Actin-like ATPase domain"/>
    <property type="match status" value="2"/>
</dbReference>
<dbReference type="Proteomes" id="UP000241858">
    <property type="component" value="Unassembled WGS sequence"/>
</dbReference>
<dbReference type="InterPro" id="IPR043129">
    <property type="entry name" value="ATPase_NBD"/>
</dbReference>
<dbReference type="Pfam" id="PF05134">
    <property type="entry name" value="T2SSL"/>
    <property type="match status" value="1"/>
</dbReference>
<gene>
    <name evidence="13" type="primary">gspL</name>
    <name evidence="13" type="ORF">C0W81_08940</name>
</gene>
<evidence type="ECO:0000259" key="12">
    <source>
        <dbReference type="Pfam" id="PF12693"/>
    </source>
</evidence>
<dbReference type="PIRSF" id="PIRSF015761">
    <property type="entry name" value="Protein_L"/>
    <property type="match status" value="1"/>
</dbReference>
<keyword evidence="8" id="KW-1133">Transmembrane helix</keyword>
<dbReference type="NCBIfam" id="TIGR01709">
    <property type="entry name" value="typeII_sec_gspL"/>
    <property type="match status" value="1"/>
</dbReference>
<keyword evidence="4" id="KW-1003">Cell membrane</keyword>
<dbReference type="InterPro" id="IPR024230">
    <property type="entry name" value="GspL_cyto_dom"/>
</dbReference>
<dbReference type="OrthoDB" id="7011844at2"/>
<organism evidence="13 14">
    <name type="scientific">Photobacterium aquimaris</name>
    <dbReference type="NCBI Taxonomy" id="512643"/>
    <lineage>
        <taxon>Bacteria</taxon>
        <taxon>Pseudomonadati</taxon>
        <taxon>Pseudomonadota</taxon>
        <taxon>Gammaproteobacteria</taxon>
        <taxon>Vibrionales</taxon>
        <taxon>Vibrionaceae</taxon>
        <taxon>Photobacterium</taxon>
    </lineage>
</organism>
<evidence type="ECO:0000259" key="11">
    <source>
        <dbReference type="Pfam" id="PF05134"/>
    </source>
</evidence>
<comment type="function">
    <text evidence="10">Inner membrane component of the type II secretion system required for the energy-dependent secretion of extracellular factors such as proteases and toxins from the periplasm.</text>
</comment>
<protein>
    <recommendedName>
        <fullName evidence="10">Type II secretion system protein L</fullName>
        <shortName evidence="10">T2SS protein L</shortName>
    </recommendedName>
</protein>
<dbReference type="Gene3D" id="3.30.420.370">
    <property type="match status" value="1"/>
</dbReference>
<evidence type="ECO:0000256" key="1">
    <source>
        <dbReference type="ARBA" id="ARBA00004377"/>
    </source>
</evidence>
<keyword evidence="9" id="KW-0472">Membrane</keyword>
<comment type="caution">
    <text evidence="13">The sequence shown here is derived from an EMBL/GenBank/DDBJ whole genome shotgun (WGS) entry which is preliminary data.</text>
</comment>
<keyword evidence="5" id="KW-0997">Cell inner membrane</keyword>
<proteinExistence type="inferred from homology"/>